<name>B7J796_ACIF2</name>
<keyword evidence="3" id="KW-1185">Reference proteome</keyword>
<keyword evidence="1" id="KW-0472">Membrane</keyword>
<evidence type="ECO:0008006" key="4">
    <source>
        <dbReference type="Google" id="ProtNLM"/>
    </source>
</evidence>
<dbReference type="Pfam" id="PF14235">
    <property type="entry name" value="DUF4337"/>
    <property type="match status" value="1"/>
</dbReference>
<gene>
    <name evidence="2" type="ordered locus">AFE_0919</name>
</gene>
<feature type="transmembrane region" description="Helical" evidence="1">
    <location>
        <begin position="190"/>
        <end position="210"/>
    </location>
</feature>
<feature type="transmembrane region" description="Helical" evidence="1">
    <location>
        <begin position="166"/>
        <end position="184"/>
    </location>
</feature>
<dbReference type="HOGENOM" id="CLU_098538_0_0_6"/>
<dbReference type="AlphaFoldDB" id="B7J796"/>
<evidence type="ECO:0000256" key="1">
    <source>
        <dbReference type="SAM" id="Phobius"/>
    </source>
</evidence>
<evidence type="ECO:0000313" key="2">
    <source>
        <dbReference type="EMBL" id="ACK80765.1"/>
    </source>
</evidence>
<reference evidence="2 3" key="1">
    <citation type="journal article" date="2008" name="BMC Genomics">
        <title>Acidithiobacillus ferrooxidans metabolism: from genome sequence to industrial applications.</title>
        <authorList>
            <person name="Valdes J."/>
            <person name="Pedroso I."/>
            <person name="Quatrini R."/>
            <person name="Dodson R.J."/>
            <person name="Tettelin H."/>
            <person name="Blake R.II."/>
            <person name="Eisen J.A."/>
            <person name="Holmes D.S."/>
        </authorList>
    </citation>
    <scope>NUCLEOTIDE SEQUENCE [LARGE SCALE GENOMIC DNA]</scope>
    <source>
        <strain evidence="3">ATCC 23270 / DSM 14882 / CIP 104768 / NCIMB 8455</strain>
    </source>
</reference>
<organism evidence="2 3">
    <name type="scientific">Acidithiobacillus ferrooxidans (strain ATCC 23270 / DSM 14882 / CIP 104768 / NCIMB 8455)</name>
    <name type="common">Ferrobacillus ferrooxidans (strain ATCC 23270)</name>
    <dbReference type="NCBI Taxonomy" id="243159"/>
    <lineage>
        <taxon>Bacteria</taxon>
        <taxon>Pseudomonadati</taxon>
        <taxon>Pseudomonadota</taxon>
        <taxon>Acidithiobacillia</taxon>
        <taxon>Acidithiobacillales</taxon>
        <taxon>Acidithiobacillaceae</taxon>
        <taxon>Acidithiobacillus</taxon>
    </lineage>
</organism>
<dbReference type="Proteomes" id="UP000001362">
    <property type="component" value="Chromosome"/>
</dbReference>
<dbReference type="KEGG" id="afr:AFE_0919"/>
<dbReference type="STRING" id="243159.AFE_0919"/>
<proteinExistence type="predicted"/>
<dbReference type="eggNOG" id="ENOG502Z7XD">
    <property type="taxonomic scope" value="Bacteria"/>
</dbReference>
<evidence type="ECO:0000313" key="3">
    <source>
        <dbReference type="Proteomes" id="UP000001362"/>
    </source>
</evidence>
<keyword evidence="1" id="KW-1133">Transmembrane helix</keyword>
<dbReference type="EMBL" id="CP001219">
    <property type="protein sequence ID" value="ACK80765.1"/>
    <property type="molecule type" value="Genomic_DNA"/>
</dbReference>
<accession>B7J796</accession>
<keyword evidence="1" id="KW-0812">Transmembrane</keyword>
<sequence length="213" mass="23554">MRRRRAFRFPTPTIPVKRTKSMSESLHTHAPHEEAAHVAAEPPAHKHSLSQWVAIFTALLATIGAVVSYQGTHLMNEVLLAKNEAVLEKAKATDQWNYYQAISTKEHLMQLAVDLTPQNQAGPYQKEIIKYTGQKKTVQAEARQLEQLSTAANMRSEQLNKPHNDMAIAMIFLQIAISLASITALTGRVWLFGMAMLSALGGVGLWLVALGMS</sequence>
<dbReference type="PaxDb" id="243159-AFE_0919"/>
<protein>
    <recommendedName>
        <fullName evidence="4">DUF4337 domain-containing protein</fullName>
    </recommendedName>
</protein>
<dbReference type="InterPro" id="IPR025570">
    <property type="entry name" value="DUF4337"/>
</dbReference>